<accession>A0AAV0UUF3</accession>
<evidence type="ECO:0008006" key="3">
    <source>
        <dbReference type="Google" id="ProtNLM"/>
    </source>
</evidence>
<organism evidence="1 2">
    <name type="scientific">Peronospora destructor</name>
    <dbReference type="NCBI Taxonomy" id="86335"/>
    <lineage>
        <taxon>Eukaryota</taxon>
        <taxon>Sar</taxon>
        <taxon>Stramenopiles</taxon>
        <taxon>Oomycota</taxon>
        <taxon>Peronosporomycetes</taxon>
        <taxon>Peronosporales</taxon>
        <taxon>Peronosporaceae</taxon>
        <taxon>Peronospora</taxon>
    </lineage>
</organism>
<evidence type="ECO:0000313" key="2">
    <source>
        <dbReference type="Proteomes" id="UP001162029"/>
    </source>
</evidence>
<name>A0AAV0UUF3_9STRA</name>
<dbReference type="AlphaFoldDB" id="A0AAV0UUF3"/>
<gene>
    <name evidence="1" type="ORF">PDE001_LOCUS7171</name>
</gene>
<sequence>MSAAAPESPSFETAYIMDLVEEMVTTFKSAMESSDAIKWKEACDSECDSLLKNDAWNVVPLPKGRKAIGYLAFRVNQDGDVERYKAWLVAKGFSQKSGSTTTRLLHQ</sequence>
<dbReference type="EMBL" id="CANTFM010001431">
    <property type="protein sequence ID" value="CAI5739335.1"/>
    <property type="molecule type" value="Genomic_DNA"/>
</dbReference>
<dbReference type="Proteomes" id="UP001162029">
    <property type="component" value="Unassembled WGS sequence"/>
</dbReference>
<proteinExistence type="predicted"/>
<keyword evidence="2" id="KW-1185">Reference proteome</keyword>
<comment type="caution">
    <text evidence="1">The sequence shown here is derived from an EMBL/GenBank/DDBJ whole genome shotgun (WGS) entry which is preliminary data.</text>
</comment>
<protein>
    <recommendedName>
        <fullName evidence="3">Reverse transcriptase Ty1/copia-type domain-containing protein</fullName>
    </recommendedName>
</protein>
<reference evidence="1" key="1">
    <citation type="submission" date="2022-12" db="EMBL/GenBank/DDBJ databases">
        <authorList>
            <person name="Webb A."/>
        </authorList>
    </citation>
    <scope>NUCLEOTIDE SEQUENCE</scope>
    <source>
        <strain evidence="1">Pd1</strain>
    </source>
</reference>
<evidence type="ECO:0000313" key="1">
    <source>
        <dbReference type="EMBL" id="CAI5739335.1"/>
    </source>
</evidence>